<evidence type="ECO:0000313" key="19">
    <source>
        <dbReference type="Proteomes" id="UP000055136"/>
    </source>
</evidence>
<dbReference type="FunFam" id="1.10.390.10:FF:000002">
    <property type="entry name" value="Aminopeptidase N"/>
    <property type="match status" value="1"/>
</dbReference>
<reference evidence="18" key="1">
    <citation type="submission" date="2015-10" db="EMBL/GenBank/DDBJ databases">
        <title>Description of Candidatus Tenderia electrophaga gen. nov, sp. nov., an Uncultivated Electroautotroph from a Biocathode Enrichment.</title>
        <authorList>
            <person name="Eddie B.J."/>
            <person name="Malanoski A.P."/>
            <person name="Wang Z."/>
            <person name="Hall R.J."/>
            <person name="Oh S.D."/>
            <person name="Heiner C."/>
            <person name="Lin B."/>
            <person name="Strycharz-Glaven S.M."/>
        </authorList>
    </citation>
    <scope>NUCLEOTIDE SEQUENCE [LARGE SCALE GENOMIC DNA]</scope>
    <source>
        <strain evidence="18">NRL1</strain>
    </source>
</reference>
<dbReference type="GO" id="GO:0008237">
    <property type="term" value="F:metallopeptidase activity"/>
    <property type="evidence" value="ECO:0007669"/>
    <property type="project" value="UniProtKB-UniRule"/>
</dbReference>
<dbReference type="Gene3D" id="3.30.2010.30">
    <property type="match status" value="1"/>
</dbReference>
<evidence type="ECO:0000259" key="15">
    <source>
        <dbReference type="Pfam" id="PF11940"/>
    </source>
</evidence>
<name>A0A0S2TDB2_9GAMM</name>
<evidence type="ECO:0000256" key="10">
    <source>
        <dbReference type="ARBA" id="ARBA00022833"/>
    </source>
</evidence>
<dbReference type="SUPFAM" id="SSF55486">
    <property type="entry name" value="Metalloproteases ('zincins'), catalytic domain"/>
    <property type="match status" value="1"/>
</dbReference>
<comment type="similarity">
    <text evidence="3">Belongs to the peptidase M1 family.</text>
</comment>
<comment type="function">
    <text evidence="12">Aminopeptidase N is involved in the degradation of intracellular peptides generated by protein breakdown during normal growth as well as in response to nutrient starvation.</text>
</comment>
<dbReference type="InterPro" id="IPR001930">
    <property type="entry name" value="Peptidase_M1"/>
</dbReference>
<evidence type="ECO:0000256" key="2">
    <source>
        <dbReference type="ARBA" id="ARBA00001947"/>
    </source>
</evidence>
<keyword evidence="11" id="KW-0482">Metalloprotease</keyword>
<evidence type="ECO:0000256" key="11">
    <source>
        <dbReference type="ARBA" id="ARBA00023049"/>
    </source>
</evidence>
<dbReference type="Gene3D" id="1.25.50.10">
    <property type="entry name" value="Peptidase M1, alanyl aminopeptidase, C-terminal domain"/>
    <property type="match status" value="1"/>
</dbReference>
<keyword evidence="8" id="KW-0479">Metal-binding</keyword>
<evidence type="ECO:0000256" key="4">
    <source>
        <dbReference type="ARBA" id="ARBA00012564"/>
    </source>
</evidence>
<dbReference type="InterPro" id="IPR014782">
    <property type="entry name" value="Peptidase_M1_dom"/>
</dbReference>
<dbReference type="InterPro" id="IPR037144">
    <property type="entry name" value="Peptidase_M1_pepN_C_sf"/>
</dbReference>
<sequence>MNQHTPETVYLKDYHPTPFSVDAIKLHVNLGEEQTVVTSNLTLQRRGDGTHPLRLDGQDLELLRIELNGKQLSDAEYEIGAESLTLMLDLPDRFELEIQTAIQPHLNTSLEGLYQSSGNFCTQCEAEGFRKITYFYDRPDVMTLFTTTIEADKEKYPVLLSNGNAVARGELGKGRHWVTWEDPFKKPSYLFALVAGRLACIEDNFTTKSGREVTLQIFVEAHNADKCDHAMASLKRAMKWDEEVFGREYDLDIYMIVAVDDFNMGAMENKGLNVFNSKYVLARQDTATDTDFVNIESVIGHEYFHNWSGNRVTCRDWFQLSLKEGFTVFRDQQFTADMFSATVKRIDDVNRLRSYQFIEDAGPMAHPVRPESYVEINNFYTLTVYEKGAEVVRMIYNLLGREAFRKGTDLYFERHDGQAVTTDDFVQAMEDVSGIDLAQFKRWYSQAGTPVLACESAYDADAKTFTLKVEQSCPPTPGQEVKELFHIPLTVGLLDPTGRPVPLKLQGEAALGQDAVLHVKQAQERFVFTDVAQRPVPSLLRHFSAPVKLRHDYRVDELAFLMSKDTDEFNRWDAGQRLGLRLILQLVEQLQRGEQADSGKLVEVYGPYSAAFASLLQEQGGDLNFRAAALQLPSENYIGASMAVIDPGAIFEARWALRRALAREHEALLWQVFGRNAEDGEFYIDAAAIGRRALKNSCLAYLATLEDEQVIHTAQAQAGNANNMTDVMAALRNLMDIDCPERLEAIDRFYGKWQDDALVVDKWLTLQAVSRLPDTLDHVKGLMQHAAFSIKNPNKVRALIGGFVSGNAYRFHQADGAGYAFLADQVTMLDRLNPQVAARLVAPLIQWRRYDQRRQVLMQQELHRIMAEPELSKDVFEVVSKGLA</sequence>
<dbReference type="GO" id="GO:0016285">
    <property type="term" value="F:alanyl aminopeptidase activity"/>
    <property type="evidence" value="ECO:0007669"/>
    <property type="project" value="UniProtKB-EC"/>
</dbReference>
<feature type="domain" description="Peptidase M1 alanyl aminopeptidase Ig-like fold" evidence="15">
    <location>
        <begin position="448"/>
        <end position="551"/>
    </location>
</feature>
<evidence type="ECO:0000256" key="7">
    <source>
        <dbReference type="ARBA" id="ARBA00022670"/>
    </source>
</evidence>
<dbReference type="GO" id="GO:0006508">
    <property type="term" value="P:proteolysis"/>
    <property type="evidence" value="ECO:0007669"/>
    <property type="project" value="UniProtKB-UniRule"/>
</dbReference>
<dbReference type="PRINTS" id="PR00756">
    <property type="entry name" value="ALADIPTASE"/>
</dbReference>
<dbReference type="EC" id="3.4.11.2" evidence="4 13"/>
<evidence type="ECO:0000256" key="5">
    <source>
        <dbReference type="ARBA" id="ARBA00015611"/>
    </source>
</evidence>
<dbReference type="Pfam" id="PF01433">
    <property type="entry name" value="Peptidase_M1"/>
    <property type="match status" value="1"/>
</dbReference>
<dbReference type="Gene3D" id="2.60.40.1730">
    <property type="entry name" value="tricorn interacting facor f3 domain"/>
    <property type="match status" value="1"/>
</dbReference>
<keyword evidence="7" id="KW-0645">Protease</keyword>
<organism evidence="18 19">
    <name type="scientific">Candidatus Tenderia electrophaga</name>
    <dbReference type="NCBI Taxonomy" id="1748243"/>
    <lineage>
        <taxon>Bacteria</taxon>
        <taxon>Pseudomonadati</taxon>
        <taxon>Pseudomonadota</taxon>
        <taxon>Gammaproteobacteria</taxon>
        <taxon>Candidatus Tenderiales</taxon>
        <taxon>Candidatus Tenderiaceae</taxon>
        <taxon>Candidatus Tenderia</taxon>
    </lineage>
</organism>
<dbReference type="Pfam" id="PF17432">
    <property type="entry name" value="DUF3458_C"/>
    <property type="match status" value="1"/>
</dbReference>
<dbReference type="SUPFAM" id="SSF63737">
    <property type="entry name" value="Leukotriene A4 hydrolase N-terminal domain"/>
    <property type="match status" value="1"/>
</dbReference>
<comment type="cofactor">
    <cofactor evidence="2">
        <name>Zn(2+)</name>
        <dbReference type="ChEBI" id="CHEBI:29105"/>
    </cofactor>
</comment>
<dbReference type="NCBIfam" id="TIGR02414">
    <property type="entry name" value="pepN_proteo"/>
    <property type="match status" value="1"/>
</dbReference>
<dbReference type="KEGG" id="tee:Tel_07820"/>
<evidence type="ECO:0000313" key="18">
    <source>
        <dbReference type="EMBL" id="ALP53069.1"/>
    </source>
</evidence>
<evidence type="ECO:0000259" key="14">
    <source>
        <dbReference type="Pfam" id="PF01433"/>
    </source>
</evidence>
<evidence type="ECO:0000256" key="12">
    <source>
        <dbReference type="ARBA" id="ARBA00059739"/>
    </source>
</evidence>
<keyword evidence="9" id="KW-0378">Hydrolase</keyword>
<dbReference type="CDD" id="cd09600">
    <property type="entry name" value="M1_APN"/>
    <property type="match status" value="1"/>
</dbReference>
<dbReference type="InterPro" id="IPR012779">
    <property type="entry name" value="Peptidase_M1_pepN"/>
</dbReference>
<accession>A0A0S2TDB2</accession>
<dbReference type="InterPro" id="IPR035414">
    <property type="entry name" value="Peptidase_M1_pepN_Ig-like"/>
</dbReference>
<keyword evidence="6 18" id="KW-0031">Aminopeptidase</keyword>
<evidence type="ECO:0000256" key="3">
    <source>
        <dbReference type="ARBA" id="ARBA00010136"/>
    </source>
</evidence>
<gene>
    <name evidence="18" type="primary">pepN</name>
    <name evidence="18" type="ORF">Tel_07820</name>
</gene>
<evidence type="ECO:0000259" key="16">
    <source>
        <dbReference type="Pfam" id="PF17432"/>
    </source>
</evidence>
<dbReference type="EMBL" id="CP013099">
    <property type="protein sequence ID" value="ALP53069.1"/>
    <property type="molecule type" value="Genomic_DNA"/>
</dbReference>
<dbReference type="STRING" id="1748243.Tel_07820"/>
<evidence type="ECO:0000256" key="1">
    <source>
        <dbReference type="ARBA" id="ARBA00000098"/>
    </source>
</evidence>
<comment type="catalytic activity">
    <reaction evidence="1">
        <text>Release of an N-terminal amino acid, Xaa-|-Yaa- from a peptide, amide or arylamide. Xaa is preferably Ala, but may be most amino acids including Pro (slow action). When a terminal hydrophobic residue is followed by a prolyl residue, the two may be released as an intact Xaa-Pro dipeptide.</text>
        <dbReference type="EC" id="3.4.11.2"/>
    </reaction>
</comment>
<proteinExistence type="inferred from homology"/>
<dbReference type="InterPro" id="IPR024601">
    <property type="entry name" value="Peptidase_M1_pepN_C"/>
</dbReference>
<dbReference type="Pfam" id="PF17900">
    <property type="entry name" value="Peptidase_M1_N"/>
    <property type="match status" value="1"/>
</dbReference>
<dbReference type="FunFam" id="2.60.40.1840:FF:000001">
    <property type="entry name" value="Aminopeptidase N"/>
    <property type="match status" value="1"/>
</dbReference>
<dbReference type="Gene3D" id="1.10.390.10">
    <property type="entry name" value="Neutral Protease Domain 2"/>
    <property type="match status" value="1"/>
</dbReference>
<evidence type="ECO:0000256" key="6">
    <source>
        <dbReference type="ARBA" id="ARBA00022438"/>
    </source>
</evidence>
<feature type="domain" description="Peptidase M1 membrane alanine aminopeptidase" evidence="14">
    <location>
        <begin position="230"/>
        <end position="443"/>
    </location>
</feature>
<dbReference type="InterPro" id="IPR027268">
    <property type="entry name" value="Peptidase_M4/M1_CTD_sf"/>
</dbReference>
<dbReference type="Gene3D" id="2.60.40.1840">
    <property type="match status" value="1"/>
</dbReference>
<dbReference type="InterPro" id="IPR038438">
    <property type="entry name" value="PepN_Ig-like_sf"/>
</dbReference>
<evidence type="ECO:0000259" key="17">
    <source>
        <dbReference type="Pfam" id="PF17900"/>
    </source>
</evidence>
<keyword evidence="19" id="KW-1185">Reference proteome</keyword>
<protein>
    <recommendedName>
        <fullName evidence="5 13">Aminopeptidase N</fullName>
        <ecNumber evidence="4 13">3.4.11.2</ecNumber>
    </recommendedName>
</protein>
<evidence type="ECO:0000256" key="8">
    <source>
        <dbReference type="ARBA" id="ARBA00022723"/>
    </source>
</evidence>
<keyword evidence="10" id="KW-0862">Zinc</keyword>
<dbReference type="InterPro" id="IPR045357">
    <property type="entry name" value="Aminopeptidase_N-like_N"/>
</dbReference>
<feature type="domain" description="Aminopeptidase N-like N-terminal" evidence="17">
    <location>
        <begin position="24"/>
        <end position="190"/>
    </location>
</feature>
<dbReference type="PANTHER" id="PTHR46322:SF1">
    <property type="entry name" value="PUROMYCIN-SENSITIVE AMINOPEPTIDASE"/>
    <property type="match status" value="1"/>
</dbReference>
<dbReference type="FunFam" id="3.30.2010.30:FF:000002">
    <property type="entry name" value="Putative aminopeptidase N"/>
    <property type="match status" value="1"/>
</dbReference>
<dbReference type="AlphaFoldDB" id="A0A0S2TDB2"/>
<evidence type="ECO:0000256" key="9">
    <source>
        <dbReference type="ARBA" id="ARBA00022801"/>
    </source>
</evidence>
<dbReference type="Pfam" id="PF11940">
    <property type="entry name" value="DUF3458"/>
    <property type="match status" value="1"/>
</dbReference>
<dbReference type="PANTHER" id="PTHR46322">
    <property type="entry name" value="PUROMYCIN-SENSITIVE AMINOPEPTIDASE"/>
    <property type="match status" value="1"/>
</dbReference>
<dbReference type="GO" id="GO:0008270">
    <property type="term" value="F:zinc ion binding"/>
    <property type="evidence" value="ECO:0007669"/>
    <property type="project" value="InterPro"/>
</dbReference>
<evidence type="ECO:0000256" key="13">
    <source>
        <dbReference type="NCBIfam" id="TIGR02414"/>
    </source>
</evidence>
<dbReference type="FunFam" id="2.60.40.1730:FF:000005">
    <property type="entry name" value="Aminopeptidase N"/>
    <property type="match status" value="1"/>
</dbReference>
<feature type="domain" description="Peptidase M1 alanyl aminopeptidase C-terminal" evidence="16">
    <location>
        <begin position="556"/>
        <end position="883"/>
    </location>
</feature>
<dbReference type="Proteomes" id="UP000055136">
    <property type="component" value="Chromosome"/>
</dbReference>
<dbReference type="InterPro" id="IPR042097">
    <property type="entry name" value="Aminopeptidase_N-like_N_sf"/>
</dbReference>